<dbReference type="AlphaFoldDB" id="A0A9Y2NIR4"/>
<dbReference type="KEGG" id="amog:QRX60_04890"/>
<evidence type="ECO:0000256" key="3">
    <source>
        <dbReference type="ARBA" id="ARBA00022679"/>
    </source>
</evidence>
<feature type="transmembrane region" description="Helical" evidence="8">
    <location>
        <begin position="36"/>
        <end position="59"/>
    </location>
</feature>
<evidence type="ECO:0000259" key="9">
    <source>
        <dbReference type="PROSITE" id="PS50263"/>
    </source>
</evidence>
<protein>
    <submittedName>
        <fullName evidence="10">Acyltransferase</fullName>
    </submittedName>
</protein>
<feature type="transmembrane region" description="Helical" evidence="8">
    <location>
        <begin position="79"/>
        <end position="101"/>
    </location>
</feature>
<keyword evidence="3" id="KW-0808">Transferase</keyword>
<sequence>MNKLGWAVVATVASAVLFFFGTGLDPVPELAWPAPLPILLLAPRVPGAAALGCAFAAYLAGSAGTWSYFWHSLSVPRPAAIAILGGSALLFAASTGLFRLLVRRGHGLPATLAAPALWTVVLYGVSLLNPTGLMGTLMTTQADRPSVLRIAAVTGGWGVEFLVFLVPAAVAAALAPGVRGAARLTGLVAVAAALGGLVFWSVPPLTGPSTRIALVAPGQSRWAVDVATPDGQALLRSYVDQIGRLPDGVRAVVLPEAAFAVDRASRPRLVEAFTEVARTRNLDVVTGVLDTTPEGRFNAALAVPPSGAPVEYHKWHNGDSKNIASGTELAHLAGIGLMVCMDVNFADPSGEYGEAGTGLVLIPASDENADGWVHSRTALIRGVENGFSVGWSAAHGTPTLADARGRVLADAHTAGSAFTVVVADVPIGPGKTPYARFGDWFAWLCGLVAAAGIVTLFGRTTGKEPTRADPTATVGA</sequence>
<dbReference type="PANTHER" id="PTHR38686:SF1">
    <property type="entry name" value="APOLIPOPROTEIN N-ACYLTRANSFERASE"/>
    <property type="match status" value="1"/>
</dbReference>
<evidence type="ECO:0000313" key="10">
    <source>
        <dbReference type="EMBL" id="WIY03209.1"/>
    </source>
</evidence>
<keyword evidence="2" id="KW-1003">Cell membrane</keyword>
<feature type="transmembrane region" description="Helical" evidence="8">
    <location>
        <begin position="181"/>
        <end position="202"/>
    </location>
</feature>
<evidence type="ECO:0000313" key="11">
    <source>
        <dbReference type="Proteomes" id="UP001239397"/>
    </source>
</evidence>
<dbReference type="InterPro" id="IPR045378">
    <property type="entry name" value="LNT_N"/>
</dbReference>
<evidence type="ECO:0000256" key="5">
    <source>
        <dbReference type="ARBA" id="ARBA00022989"/>
    </source>
</evidence>
<dbReference type="GO" id="GO:0005886">
    <property type="term" value="C:plasma membrane"/>
    <property type="evidence" value="ECO:0007669"/>
    <property type="project" value="UniProtKB-SubCell"/>
</dbReference>
<dbReference type="RefSeq" id="WP_285999608.1">
    <property type="nucleotide sequence ID" value="NZ_CP127295.1"/>
</dbReference>
<evidence type="ECO:0000256" key="8">
    <source>
        <dbReference type="SAM" id="Phobius"/>
    </source>
</evidence>
<dbReference type="Proteomes" id="UP001239397">
    <property type="component" value="Chromosome"/>
</dbReference>
<reference evidence="10 11" key="1">
    <citation type="submission" date="2023-06" db="EMBL/GenBank/DDBJ databases">
        <authorList>
            <person name="Oyuntsetseg B."/>
            <person name="Kim S.B."/>
        </authorList>
    </citation>
    <scope>NUCLEOTIDE SEQUENCE [LARGE SCALE GENOMIC DNA]</scope>
    <source>
        <strain evidence="10 11">4-36</strain>
    </source>
</reference>
<accession>A0A9Y2NIR4</accession>
<dbReference type="Pfam" id="PF20154">
    <property type="entry name" value="LNT_N"/>
    <property type="match status" value="1"/>
</dbReference>
<dbReference type="GO" id="GO:0042158">
    <property type="term" value="P:lipoprotein biosynthetic process"/>
    <property type="evidence" value="ECO:0007669"/>
    <property type="project" value="InterPro"/>
</dbReference>
<keyword evidence="6 8" id="KW-0472">Membrane</keyword>
<dbReference type="PANTHER" id="PTHR38686">
    <property type="entry name" value="APOLIPOPROTEIN N-ACYLTRANSFERASE"/>
    <property type="match status" value="1"/>
</dbReference>
<evidence type="ECO:0000256" key="2">
    <source>
        <dbReference type="ARBA" id="ARBA00022475"/>
    </source>
</evidence>
<evidence type="ECO:0000256" key="1">
    <source>
        <dbReference type="ARBA" id="ARBA00004651"/>
    </source>
</evidence>
<dbReference type="Gene3D" id="3.60.110.10">
    <property type="entry name" value="Carbon-nitrogen hydrolase"/>
    <property type="match status" value="1"/>
</dbReference>
<keyword evidence="11" id="KW-1185">Reference proteome</keyword>
<proteinExistence type="predicted"/>
<dbReference type="PROSITE" id="PS50263">
    <property type="entry name" value="CN_HYDROLASE"/>
    <property type="match status" value="1"/>
</dbReference>
<evidence type="ECO:0000256" key="4">
    <source>
        <dbReference type="ARBA" id="ARBA00022692"/>
    </source>
</evidence>
<feature type="transmembrane region" description="Helical" evidence="8">
    <location>
        <begin position="440"/>
        <end position="458"/>
    </location>
</feature>
<evidence type="ECO:0000256" key="7">
    <source>
        <dbReference type="ARBA" id="ARBA00023315"/>
    </source>
</evidence>
<feature type="transmembrane region" description="Helical" evidence="8">
    <location>
        <begin position="148"/>
        <end position="174"/>
    </location>
</feature>
<feature type="transmembrane region" description="Helical" evidence="8">
    <location>
        <begin position="108"/>
        <end position="128"/>
    </location>
</feature>
<evidence type="ECO:0000256" key="6">
    <source>
        <dbReference type="ARBA" id="ARBA00023136"/>
    </source>
</evidence>
<keyword evidence="4 8" id="KW-0812">Transmembrane</keyword>
<dbReference type="InterPro" id="IPR004563">
    <property type="entry name" value="Apolipo_AcylTrfase"/>
</dbReference>
<dbReference type="EMBL" id="CP127295">
    <property type="protein sequence ID" value="WIY03209.1"/>
    <property type="molecule type" value="Genomic_DNA"/>
</dbReference>
<gene>
    <name evidence="10" type="ORF">QRX60_04890</name>
</gene>
<comment type="subcellular location">
    <subcellularLocation>
        <location evidence="1">Cell membrane</location>
        <topology evidence="1">Multi-pass membrane protein</topology>
    </subcellularLocation>
</comment>
<keyword evidence="5 8" id="KW-1133">Transmembrane helix</keyword>
<name>A0A9Y2NIR4_9PSEU</name>
<organism evidence="10 11">
    <name type="scientific">Amycolatopsis mongoliensis</name>
    <dbReference type="NCBI Taxonomy" id="715475"/>
    <lineage>
        <taxon>Bacteria</taxon>
        <taxon>Bacillati</taxon>
        <taxon>Actinomycetota</taxon>
        <taxon>Actinomycetes</taxon>
        <taxon>Pseudonocardiales</taxon>
        <taxon>Pseudonocardiaceae</taxon>
        <taxon>Amycolatopsis</taxon>
    </lineage>
</organism>
<dbReference type="GO" id="GO:0016410">
    <property type="term" value="F:N-acyltransferase activity"/>
    <property type="evidence" value="ECO:0007669"/>
    <property type="project" value="InterPro"/>
</dbReference>
<feature type="domain" description="CN hydrolase" evidence="9">
    <location>
        <begin position="210"/>
        <end position="427"/>
    </location>
</feature>
<keyword evidence="7 10" id="KW-0012">Acyltransferase</keyword>
<dbReference type="SUPFAM" id="SSF56317">
    <property type="entry name" value="Carbon-nitrogen hydrolase"/>
    <property type="match status" value="1"/>
</dbReference>
<feature type="transmembrane region" description="Helical" evidence="8">
    <location>
        <begin position="6"/>
        <end position="24"/>
    </location>
</feature>
<dbReference type="InterPro" id="IPR036526">
    <property type="entry name" value="C-N_Hydrolase_sf"/>
</dbReference>
<dbReference type="InterPro" id="IPR003010">
    <property type="entry name" value="C-N_Hydrolase"/>
</dbReference>